<protein>
    <submittedName>
        <fullName evidence="1">Uncharacterized protein</fullName>
    </submittedName>
</protein>
<gene>
    <name evidence="1" type="ORF">M421DRAFT_199970</name>
</gene>
<dbReference type="Proteomes" id="UP000800082">
    <property type="component" value="Unassembled WGS sequence"/>
</dbReference>
<evidence type="ECO:0000313" key="1">
    <source>
        <dbReference type="EMBL" id="KAF1933557.1"/>
    </source>
</evidence>
<sequence>MRHGTGRHGIPRHYIRRIAMTASTYRKPGRRVDSTARARRVKKMGRKVVAELLSTPREQPDRQSNKSSCRTSLVYSLHQRPICSSSPFARRSIRIRTLCYVIVVAHTQTASYAMATSSAGTQQTGRIGGGWNTGMTRTRGRAMRLLINARVKFSCKGNFQIIGTVTCD</sequence>
<reference evidence="1" key="1">
    <citation type="journal article" date="2020" name="Stud. Mycol.">
        <title>101 Dothideomycetes genomes: a test case for predicting lifestyles and emergence of pathogens.</title>
        <authorList>
            <person name="Haridas S."/>
            <person name="Albert R."/>
            <person name="Binder M."/>
            <person name="Bloem J."/>
            <person name="Labutti K."/>
            <person name="Salamov A."/>
            <person name="Andreopoulos B."/>
            <person name="Baker S."/>
            <person name="Barry K."/>
            <person name="Bills G."/>
            <person name="Bluhm B."/>
            <person name="Cannon C."/>
            <person name="Castanera R."/>
            <person name="Culley D."/>
            <person name="Daum C."/>
            <person name="Ezra D."/>
            <person name="Gonzalez J."/>
            <person name="Henrissat B."/>
            <person name="Kuo A."/>
            <person name="Liang C."/>
            <person name="Lipzen A."/>
            <person name="Lutzoni F."/>
            <person name="Magnuson J."/>
            <person name="Mondo S."/>
            <person name="Nolan M."/>
            <person name="Ohm R."/>
            <person name="Pangilinan J."/>
            <person name="Park H.-J."/>
            <person name="Ramirez L."/>
            <person name="Alfaro M."/>
            <person name="Sun H."/>
            <person name="Tritt A."/>
            <person name="Yoshinaga Y."/>
            <person name="Zwiers L.-H."/>
            <person name="Turgeon B."/>
            <person name="Goodwin S."/>
            <person name="Spatafora J."/>
            <person name="Crous P."/>
            <person name="Grigoriev I."/>
        </authorList>
    </citation>
    <scope>NUCLEOTIDE SEQUENCE</scope>
    <source>
        <strain evidence="1">CBS 183.55</strain>
    </source>
</reference>
<proteinExistence type="predicted"/>
<dbReference type="GeneID" id="54345744"/>
<dbReference type="AlphaFoldDB" id="A0A6A5S7S1"/>
<dbReference type="RefSeq" id="XP_033453805.1">
    <property type="nucleotide sequence ID" value="XM_033588097.1"/>
</dbReference>
<evidence type="ECO:0000313" key="2">
    <source>
        <dbReference type="Proteomes" id="UP000800082"/>
    </source>
</evidence>
<organism evidence="1 2">
    <name type="scientific">Didymella exigua CBS 183.55</name>
    <dbReference type="NCBI Taxonomy" id="1150837"/>
    <lineage>
        <taxon>Eukaryota</taxon>
        <taxon>Fungi</taxon>
        <taxon>Dikarya</taxon>
        <taxon>Ascomycota</taxon>
        <taxon>Pezizomycotina</taxon>
        <taxon>Dothideomycetes</taxon>
        <taxon>Pleosporomycetidae</taxon>
        <taxon>Pleosporales</taxon>
        <taxon>Pleosporineae</taxon>
        <taxon>Didymellaceae</taxon>
        <taxon>Didymella</taxon>
    </lineage>
</organism>
<keyword evidence="2" id="KW-1185">Reference proteome</keyword>
<name>A0A6A5S7S1_9PLEO</name>
<dbReference type="EMBL" id="ML978957">
    <property type="protein sequence ID" value="KAF1933557.1"/>
    <property type="molecule type" value="Genomic_DNA"/>
</dbReference>
<accession>A0A6A5S7S1</accession>